<dbReference type="EMBL" id="JMSN01000008">
    <property type="protein sequence ID" value="KDN52664.1"/>
    <property type="molecule type" value="Genomic_DNA"/>
</dbReference>
<evidence type="ECO:0000256" key="3">
    <source>
        <dbReference type="ARBA" id="ARBA00022827"/>
    </source>
</evidence>
<accession>A0A066WNT2</accession>
<organism evidence="6 7">
    <name type="scientific">Tilletiaria anomala (strain ATCC 24038 / CBS 436.72 / UBC 951)</name>
    <dbReference type="NCBI Taxonomy" id="1037660"/>
    <lineage>
        <taxon>Eukaryota</taxon>
        <taxon>Fungi</taxon>
        <taxon>Dikarya</taxon>
        <taxon>Basidiomycota</taxon>
        <taxon>Ustilaginomycotina</taxon>
        <taxon>Exobasidiomycetes</taxon>
        <taxon>Georgefischeriales</taxon>
        <taxon>Tilletiariaceae</taxon>
        <taxon>Tilletiaria</taxon>
    </lineage>
</organism>
<dbReference type="GeneID" id="25263757"/>
<evidence type="ECO:0000313" key="6">
    <source>
        <dbReference type="EMBL" id="KDN52664.1"/>
    </source>
</evidence>
<dbReference type="AlphaFoldDB" id="A0A066WNT2"/>
<dbReference type="HOGENOM" id="CLU_009665_20_0_1"/>
<keyword evidence="7" id="KW-1185">Reference proteome</keyword>
<evidence type="ECO:0000256" key="4">
    <source>
        <dbReference type="ARBA" id="ARBA00023002"/>
    </source>
</evidence>
<protein>
    <submittedName>
        <fullName evidence="6">FAD/NAD(P)-binding domain-containing protein</fullName>
    </submittedName>
</protein>
<dbReference type="InterPro" id="IPR002938">
    <property type="entry name" value="FAD-bd"/>
</dbReference>
<feature type="domain" description="FAD-binding" evidence="5">
    <location>
        <begin position="353"/>
        <end position="442"/>
    </location>
</feature>
<sequence>MSPLPDRVDFLVVGAGPVGLTVTCAILNNLPAAQRSERSLLLIDKLPSPDHVPQNESRALALHARSFEVLADVVDAPEERQRYLRAAVRGRDSAPLLPDITDVPDKVQSVTQALLERGEHIQHASMRLHGRVQPVLRGGFASLHDTQFRQVCAVPQRVTEAVLRARLADLRHAIRSGWSVVHLEKSPGSFAKGQPVAVTLEHAQLGTHILQADFVIGADGGHSSVRALSGLAFPRNSYDRPLLLGEVTLADPRWPWQYPSAGFNGLEATNIFSSNGFLLLVPVPGGRIRLAANFGPPGFDPKTAGKRSEGGGHVEGNRPTIPHLQWILDNWGPAVPTEWIDGGKGDRTVKPSTIVDCYWSSTFRIHHGIVHHFLDPESGSIALIGDAAHCHSPMGGKGLNTGIHDATSLAMTLVRNLDASRDARLRALRAWADERRKVGLGVLKGTHSLTVMASLRHPILVRLRDLLFRILAWVPGIAKRIARETACLSDRPRGWTLPKEV</sequence>
<proteinExistence type="predicted"/>
<dbReference type="OMA" id="VECIVDY"/>
<evidence type="ECO:0000259" key="5">
    <source>
        <dbReference type="Pfam" id="PF01494"/>
    </source>
</evidence>
<dbReference type="Pfam" id="PF01494">
    <property type="entry name" value="FAD_binding_3"/>
    <property type="match status" value="2"/>
</dbReference>
<dbReference type="STRING" id="1037660.A0A066WNT2"/>
<evidence type="ECO:0000256" key="2">
    <source>
        <dbReference type="ARBA" id="ARBA00022630"/>
    </source>
</evidence>
<evidence type="ECO:0000256" key="1">
    <source>
        <dbReference type="ARBA" id="ARBA00001974"/>
    </source>
</evidence>
<dbReference type="GO" id="GO:0016709">
    <property type="term" value="F:oxidoreductase activity, acting on paired donors, with incorporation or reduction of molecular oxygen, NAD(P)H as one donor, and incorporation of one atom of oxygen"/>
    <property type="evidence" value="ECO:0007669"/>
    <property type="project" value="UniProtKB-ARBA"/>
</dbReference>
<keyword evidence="2" id="KW-0285">Flavoprotein</keyword>
<dbReference type="GO" id="GO:0071949">
    <property type="term" value="F:FAD binding"/>
    <property type="evidence" value="ECO:0007669"/>
    <property type="project" value="InterPro"/>
</dbReference>
<evidence type="ECO:0000313" key="7">
    <source>
        <dbReference type="Proteomes" id="UP000027361"/>
    </source>
</evidence>
<keyword evidence="4" id="KW-0560">Oxidoreductase</keyword>
<comment type="cofactor">
    <cofactor evidence="1">
        <name>FAD</name>
        <dbReference type="ChEBI" id="CHEBI:57692"/>
    </cofactor>
</comment>
<dbReference type="InParanoid" id="A0A066WNT2"/>
<dbReference type="PRINTS" id="PR00420">
    <property type="entry name" value="RNGMNOXGNASE"/>
</dbReference>
<keyword evidence="3" id="KW-0274">FAD</keyword>
<dbReference type="InterPro" id="IPR050641">
    <property type="entry name" value="RIFMO-like"/>
</dbReference>
<feature type="domain" description="FAD-binding" evidence="5">
    <location>
        <begin position="8"/>
        <end position="251"/>
    </location>
</feature>
<dbReference type="Gene3D" id="3.50.50.60">
    <property type="entry name" value="FAD/NAD(P)-binding domain"/>
    <property type="match status" value="1"/>
</dbReference>
<name>A0A066WNT2_TILAU</name>
<dbReference type="SUPFAM" id="SSF51905">
    <property type="entry name" value="FAD/NAD(P)-binding domain"/>
    <property type="match status" value="1"/>
</dbReference>
<dbReference type="PANTHER" id="PTHR43004:SF19">
    <property type="entry name" value="BINDING MONOOXYGENASE, PUTATIVE (JCVI)-RELATED"/>
    <property type="match status" value="1"/>
</dbReference>
<dbReference type="RefSeq" id="XP_013245503.1">
    <property type="nucleotide sequence ID" value="XM_013390049.1"/>
</dbReference>
<dbReference type="Gene3D" id="3.30.70.2450">
    <property type="match status" value="1"/>
</dbReference>
<comment type="caution">
    <text evidence="6">The sequence shown here is derived from an EMBL/GenBank/DDBJ whole genome shotgun (WGS) entry which is preliminary data.</text>
</comment>
<dbReference type="Proteomes" id="UP000027361">
    <property type="component" value="Unassembled WGS sequence"/>
</dbReference>
<dbReference type="PANTHER" id="PTHR43004">
    <property type="entry name" value="TRK SYSTEM POTASSIUM UPTAKE PROTEIN"/>
    <property type="match status" value="1"/>
</dbReference>
<dbReference type="OrthoDB" id="10016252at2759"/>
<gene>
    <name evidence="6" type="ORF">K437DRAFT_254073</name>
</gene>
<reference evidence="6 7" key="1">
    <citation type="submission" date="2014-05" db="EMBL/GenBank/DDBJ databases">
        <title>Draft genome sequence of a rare smut relative, Tilletiaria anomala UBC 951.</title>
        <authorList>
            <consortium name="DOE Joint Genome Institute"/>
            <person name="Toome M."/>
            <person name="Kuo A."/>
            <person name="Henrissat B."/>
            <person name="Lipzen A."/>
            <person name="Tritt A."/>
            <person name="Yoshinaga Y."/>
            <person name="Zane M."/>
            <person name="Barry K."/>
            <person name="Grigoriev I.V."/>
            <person name="Spatafora J.W."/>
            <person name="Aimea M.C."/>
        </authorList>
    </citation>
    <scope>NUCLEOTIDE SEQUENCE [LARGE SCALE GENOMIC DNA]</scope>
    <source>
        <strain evidence="6 7">UBC 951</strain>
    </source>
</reference>
<dbReference type="InterPro" id="IPR036188">
    <property type="entry name" value="FAD/NAD-bd_sf"/>
</dbReference>